<keyword evidence="7" id="KW-1133">Transmembrane helix</keyword>
<comment type="caution">
    <text evidence="11">The sequence shown here is derived from an EMBL/GenBank/DDBJ whole genome shotgun (WGS) entry which is preliminary data.</text>
</comment>
<comment type="similarity">
    <text evidence="2">Belongs to the RLP family.</text>
</comment>
<evidence type="ECO:0000256" key="1">
    <source>
        <dbReference type="ARBA" id="ARBA00004251"/>
    </source>
</evidence>
<keyword evidence="10" id="KW-0325">Glycoprotein</keyword>
<keyword evidence="8" id="KW-0472">Membrane</keyword>
<accession>A0ABD2UAU1</accession>
<evidence type="ECO:0000256" key="5">
    <source>
        <dbReference type="ARBA" id="ARBA00022692"/>
    </source>
</evidence>
<dbReference type="SUPFAM" id="SSF52058">
    <property type="entry name" value="L domain-like"/>
    <property type="match status" value="1"/>
</dbReference>
<dbReference type="Pfam" id="PF00560">
    <property type="entry name" value="LRR_1"/>
    <property type="match status" value="2"/>
</dbReference>
<dbReference type="FunFam" id="3.80.10.10:FF:000111">
    <property type="entry name" value="LRR receptor-like serine/threonine-protein kinase ERECTA"/>
    <property type="match status" value="1"/>
</dbReference>
<keyword evidence="5" id="KW-0812">Transmembrane</keyword>
<name>A0ABD2UAU1_9SOLN</name>
<dbReference type="PRINTS" id="PR00019">
    <property type="entry name" value="LEURICHRPT"/>
</dbReference>
<dbReference type="Pfam" id="PF13855">
    <property type="entry name" value="LRR_8"/>
    <property type="match status" value="1"/>
</dbReference>
<dbReference type="GO" id="GO:0005886">
    <property type="term" value="C:plasma membrane"/>
    <property type="evidence" value="ECO:0007669"/>
    <property type="project" value="UniProtKB-SubCell"/>
</dbReference>
<evidence type="ECO:0000256" key="8">
    <source>
        <dbReference type="ARBA" id="ARBA00023136"/>
    </source>
</evidence>
<evidence type="ECO:0000256" key="6">
    <source>
        <dbReference type="ARBA" id="ARBA00022737"/>
    </source>
</evidence>
<dbReference type="AlphaFoldDB" id="A0ABD2UAU1"/>
<keyword evidence="12" id="KW-1185">Reference proteome</keyword>
<dbReference type="InterPro" id="IPR001611">
    <property type="entry name" value="Leu-rich_rpt"/>
</dbReference>
<dbReference type="Proteomes" id="UP001627284">
    <property type="component" value="Unassembled WGS sequence"/>
</dbReference>
<dbReference type="PANTHER" id="PTHR27004">
    <property type="entry name" value="RECEPTOR-LIKE PROTEIN 12 ISOFORM X1"/>
    <property type="match status" value="1"/>
</dbReference>
<dbReference type="Gene3D" id="3.80.10.10">
    <property type="entry name" value="Ribonuclease Inhibitor"/>
    <property type="match status" value="1"/>
</dbReference>
<evidence type="ECO:0000256" key="2">
    <source>
        <dbReference type="ARBA" id="ARBA00009592"/>
    </source>
</evidence>
<evidence type="ECO:0000256" key="4">
    <source>
        <dbReference type="ARBA" id="ARBA00022614"/>
    </source>
</evidence>
<evidence type="ECO:0000313" key="11">
    <source>
        <dbReference type="EMBL" id="KAL3365052.1"/>
    </source>
</evidence>
<evidence type="ECO:0000256" key="10">
    <source>
        <dbReference type="ARBA" id="ARBA00023180"/>
    </source>
</evidence>
<dbReference type="PANTHER" id="PTHR27004:SF375">
    <property type="entry name" value="LEUCINE-RICH REPEAT-CONTAINING N-TERMINAL PLANT-TYPE DOMAIN-CONTAINING PROTEIN"/>
    <property type="match status" value="1"/>
</dbReference>
<gene>
    <name evidence="11" type="ORF">AABB24_010279</name>
</gene>
<reference evidence="11 12" key="1">
    <citation type="submission" date="2024-05" db="EMBL/GenBank/DDBJ databases">
        <title>De novo assembly of an allotetraploid wild potato.</title>
        <authorList>
            <person name="Hosaka A.J."/>
        </authorList>
    </citation>
    <scope>NUCLEOTIDE SEQUENCE [LARGE SCALE GENOMIC DNA]</scope>
    <source>
        <tissue evidence="11">Young leaves</tissue>
    </source>
</reference>
<evidence type="ECO:0000256" key="7">
    <source>
        <dbReference type="ARBA" id="ARBA00022989"/>
    </source>
</evidence>
<keyword evidence="9" id="KW-0675">Receptor</keyword>
<feature type="non-terminal residue" evidence="11">
    <location>
        <position position="1"/>
    </location>
</feature>
<dbReference type="InterPro" id="IPR032675">
    <property type="entry name" value="LRR_dom_sf"/>
</dbReference>
<protein>
    <submittedName>
        <fullName evidence="11">Uncharacterized protein</fullName>
    </submittedName>
</protein>
<organism evidence="11 12">
    <name type="scientific">Solanum stoloniferum</name>
    <dbReference type="NCBI Taxonomy" id="62892"/>
    <lineage>
        <taxon>Eukaryota</taxon>
        <taxon>Viridiplantae</taxon>
        <taxon>Streptophyta</taxon>
        <taxon>Embryophyta</taxon>
        <taxon>Tracheophyta</taxon>
        <taxon>Spermatophyta</taxon>
        <taxon>Magnoliopsida</taxon>
        <taxon>eudicotyledons</taxon>
        <taxon>Gunneridae</taxon>
        <taxon>Pentapetalae</taxon>
        <taxon>asterids</taxon>
        <taxon>lamiids</taxon>
        <taxon>Solanales</taxon>
        <taxon>Solanaceae</taxon>
        <taxon>Solanoideae</taxon>
        <taxon>Solaneae</taxon>
        <taxon>Solanum</taxon>
    </lineage>
</organism>
<evidence type="ECO:0000256" key="9">
    <source>
        <dbReference type="ARBA" id="ARBA00023170"/>
    </source>
</evidence>
<proteinExistence type="inferred from homology"/>
<keyword evidence="3" id="KW-1003">Cell membrane</keyword>
<keyword evidence="6" id="KW-0677">Repeat</keyword>
<keyword evidence="4" id="KW-0433">Leucine-rich repeat</keyword>
<evidence type="ECO:0000313" key="12">
    <source>
        <dbReference type="Proteomes" id="UP001627284"/>
    </source>
</evidence>
<sequence>IVFPDLRIIDLSNNAFSKDLPTSLFQHLKGMTTIDQTMKAPSSKGSRVYYQDSVVVVTKGLKLEVVKILSLYTIIDLSNNKFEGHIPSVLRELIAICVLNLSHNGLQGYIPPSLGSLSVVESMDLSFNQLSGEIPQQLASLTSLEFLNLSHNYLQGCIPQGPQSHTFESNSYEGNDGLRGFPVSKGCGNDPVLETNYTVSLERNSEFFNDFWKAALMGYGSGLCIRLSVIYFLISTGNLRWLARIIEELEHKIIMRRRKKQQGQKNYRRRNNRF</sequence>
<evidence type="ECO:0000256" key="3">
    <source>
        <dbReference type="ARBA" id="ARBA00022475"/>
    </source>
</evidence>
<dbReference type="EMBL" id="JBJKTR010000006">
    <property type="protein sequence ID" value="KAL3365052.1"/>
    <property type="molecule type" value="Genomic_DNA"/>
</dbReference>
<comment type="subcellular location">
    <subcellularLocation>
        <location evidence="1">Cell membrane</location>
        <topology evidence="1">Single-pass type I membrane protein</topology>
    </subcellularLocation>
</comment>